<feature type="signal peptide" evidence="1">
    <location>
        <begin position="1"/>
        <end position="22"/>
    </location>
</feature>
<reference evidence="2" key="1">
    <citation type="journal article" date="2023" name="Comput. Struct. Biotechnol. J.">
        <title>Discovery of a novel marine Bacteroidetes with a rich repertoire of carbohydrate-active enzymes.</title>
        <authorList>
            <person name="Chen B."/>
            <person name="Liu G."/>
            <person name="Chen Q."/>
            <person name="Wang H."/>
            <person name="Liu L."/>
            <person name="Tang K."/>
        </authorList>
    </citation>
    <scope>NUCLEOTIDE SEQUENCE</scope>
    <source>
        <strain evidence="2">TK19036</strain>
    </source>
</reference>
<accession>A0AA49GIX9</accession>
<name>A0AA49GIX9_9BACT</name>
<dbReference type="AlphaFoldDB" id="A0AA49GIX9"/>
<organism evidence="2">
    <name type="scientific">Roseihalotalea indica</name>
    <dbReference type="NCBI Taxonomy" id="2867963"/>
    <lineage>
        <taxon>Bacteria</taxon>
        <taxon>Pseudomonadati</taxon>
        <taxon>Bacteroidota</taxon>
        <taxon>Cytophagia</taxon>
        <taxon>Cytophagales</taxon>
        <taxon>Catalimonadaceae</taxon>
        <taxon>Roseihalotalea</taxon>
    </lineage>
</organism>
<proteinExistence type="predicted"/>
<dbReference type="InterPro" id="IPR021314">
    <property type="entry name" value="DUF2911"/>
</dbReference>
<gene>
    <name evidence="2" type="ORF">K4G66_17255</name>
</gene>
<dbReference type="EMBL" id="CP120682">
    <property type="protein sequence ID" value="WKN34128.1"/>
    <property type="molecule type" value="Genomic_DNA"/>
</dbReference>
<keyword evidence="1" id="KW-0732">Signal</keyword>
<sequence length="181" mass="19911">MKKNMYFLALLFFALFVVEAPAQDDKASRPSPPAQATGSVDGIDITIDYSQPSVKGRKIFGDLEPYGKVWRTGANEATTFEVSGDVTVEGETLPAGKYALFTIPNEDQWTVIFNKTADQWGAFEYDEGEDALRVEVTPEDSDLTEKLTFDISDDGQVSMMWAETKVSFGVSAAGQARENNE</sequence>
<evidence type="ECO:0000313" key="2">
    <source>
        <dbReference type="EMBL" id="WKN34128.1"/>
    </source>
</evidence>
<feature type="chain" id="PRO_5041370668" evidence="1">
    <location>
        <begin position="23"/>
        <end position="181"/>
    </location>
</feature>
<reference evidence="2" key="2">
    <citation type="journal article" date="2024" name="Antonie Van Leeuwenhoek">
        <title>Roseihalotalea indica gen. nov., sp. nov., a halophilic Bacteroidetes from mesopelagic Southwest Indian Ocean with higher carbohydrate metabolic potential.</title>
        <authorList>
            <person name="Chen B."/>
            <person name="Zhang M."/>
            <person name="Lin D."/>
            <person name="Ye J."/>
            <person name="Tang K."/>
        </authorList>
    </citation>
    <scope>NUCLEOTIDE SEQUENCE</scope>
    <source>
        <strain evidence="2">TK19036</strain>
    </source>
</reference>
<evidence type="ECO:0000256" key="1">
    <source>
        <dbReference type="SAM" id="SignalP"/>
    </source>
</evidence>
<protein>
    <submittedName>
        <fullName evidence="2">DUF2911 domain-containing protein</fullName>
    </submittedName>
</protein>
<dbReference type="Pfam" id="PF11138">
    <property type="entry name" value="DUF2911"/>
    <property type="match status" value="1"/>
</dbReference>